<dbReference type="CDD" id="cd20736">
    <property type="entry name" value="PoNe_Nuclease"/>
    <property type="match status" value="1"/>
</dbReference>
<dbReference type="InterPro" id="IPR003509">
    <property type="entry name" value="UPF0102_YraN-like"/>
</dbReference>
<protein>
    <recommendedName>
        <fullName evidence="2">UPF0102 protein GCM10009751_34640</fullName>
    </recommendedName>
</protein>
<gene>
    <name evidence="3" type="ORF">GCM10009751_34640</name>
</gene>
<evidence type="ECO:0000313" key="3">
    <source>
        <dbReference type="EMBL" id="GAA1872347.1"/>
    </source>
</evidence>
<dbReference type="PANTHER" id="PTHR34039:SF1">
    <property type="entry name" value="UPF0102 PROTEIN YRAN"/>
    <property type="match status" value="1"/>
</dbReference>
<dbReference type="SUPFAM" id="SSF52980">
    <property type="entry name" value="Restriction endonuclease-like"/>
    <property type="match status" value="1"/>
</dbReference>
<proteinExistence type="inferred from homology"/>
<dbReference type="Gene3D" id="3.40.1350.10">
    <property type="match status" value="1"/>
</dbReference>
<dbReference type="EMBL" id="BAAANL010000008">
    <property type="protein sequence ID" value="GAA1872347.1"/>
    <property type="molecule type" value="Genomic_DNA"/>
</dbReference>
<keyword evidence="4" id="KW-1185">Reference proteome</keyword>
<dbReference type="NCBIfam" id="NF009154">
    <property type="entry name" value="PRK12497.3-3"/>
    <property type="match status" value="1"/>
</dbReference>
<dbReference type="Pfam" id="PF02021">
    <property type="entry name" value="UPF0102"/>
    <property type="match status" value="1"/>
</dbReference>
<sequence>MLSKDEVGRRGEEIALEHVVARGWTVLATNWRSGREGEIDIVALDGDVLVVVEVKTRSGTGFGHPSQGVTAKKLARLRRLAGQWLMVHRRATEEAAEREGVDVPPHWSAVRIDVVSVLLPRDAGPVVEHLEAVV</sequence>
<dbReference type="Proteomes" id="UP001501094">
    <property type="component" value="Unassembled WGS sequence"/>
</dbReference>
<reference evidence="3 4" key="1">
    <citation type="journal article" date="2019" name="Int. J. Syst. Evol. Microbiol.">
        <title>The Global Catalogue of Microorganisms (GCM) 10K type strain sequencing project: providing services to taxonomists for standard genome sequencing and annotation.</title>
        <authorList>
            <consortium name="The Broad Institute Genomics Platform"/>
            <consortium name="The Broad Institute Genome Sequencing Center for Infectious Disease"/>
            <person name="Wu L."/>
            <person name="Ma J."/>
        </authorList>
    </citation>
    <scope>NUCLEOTIDE SEQUENCE [LARGE SCALE GENOMIC DNA]</scope>
    <source>
        <strain evidence="3 4">JCM 14326</strain>
    </source>
</reference>
<evidence type="ECO:0000313" key="4">
    <source>
        <dbReference type="Proteomes" id="UP001501094"/>
    </source>
</evidence>
<name>A0ABN2NJR2_9MICO</name>
<comment type="caution">
    <text evidence="3">The sequence shown here is derived from an EMBL/GenBank/DDBJ whole genome shotgun (WGS) entry which is preliminary data.</text>
</comment>
<dbReference type="InterPro" id="IPR011856">
    <property type="entry name" value="tRNA_endonuc-like_dom_sf"/>
</dbReference>
<comment type="similarity">
    <text evidence="1 2">Belongs to the UPF0102 family.</text>
</comment>
<organism evidence="3 4">
    <name type="scientific">Myceligenerans crystallogenes</name>
    <dbReference type="NCBI Taxonomy" id="316335"/>
    <lineage>
        <taxon>Bacteria</taxon>
        <taxon>Bacillati</taxon>
        <taxon>Actinomycetota</taxon>
        <taxon>Actinomycetes</taxon>
        <taxon>Micrococcales</taxon>
        <taxon>Promicromonosporaceae</taxon>
        <taxon>Myceligenerans</taxon>
    </lineage>
</organism>
<accession>A0ABN2NJR2</accession>
<dbReference type="HAMAP" id="MF_00048">
    <property type="entry name" value="UPF0102"/>
    <property type="match status" value="1"/>
</dbReference>
<dbReference type="PANTHER" id="PTHR34039">
    <property type="entry name" value="UPF0102 PROTEIN YRAN"/>
    <property type="match status" value="1"/>
</dbReference>
<dbReference type="InterPro" id="IPR011335">
    <property type="entry name" value="Restrct_endonuc-II-like"/>
</dbReference>
<evidence type="ECO:0000256" key="2">
    <source>
        <dbReference type="HAMAP-Rule" id="MF_00048"/>
    </source>
</evidence>
<dbReference type="RefSeq" id="WP_344105375.1">
    <property type="nucleotide sequence ID" value="NZ_BAAANL010000008.1"/>
</dbReference>
<evidence type="ECO:0000256" key="1">
    <source>
        <dbReference type="ARBA" id="ARBA00006738"/>
    </source>
</evidence>